<evidence type="ECO:0000313" key="2">
    <source>
        <dbReference type="EMBL" id="SDU80501.1"/>
    </source>
</evidence>
<evidence type="ECO:0000256" key="1">
    <source>
        <dbReference type="SAM" id="Phobius"/>
    </source>
</evidence>
<dbReference type="Pfam" id="PF06197">
    <property type="entry name" value="DUF998"/>
    <property type="match status" value="1"/>
</dbReference>
<keyword evidence="1" id="KW-0472">Membrane</keyword>
<proteinExistence type="predicted"/>
<dbReference type="EMBL" id="LT629804">
    <property type="protein sequence ID" value="SDU80501.1"/>
    <property type="molecule type" value="Genomic_DNA"/>
</dbReference>
<dbReference type="AlphaFoldDB" id="A0A1H2LIU6"/>
<dbReference type="RefSeq" id="WP_157672936.1">
    <property type="nucleotide sequence ID" value="NZ_LT629804.1"/>
</dbReference>
<evidence type="ECO:0008006" key="4">
    <source>
        <dbReference type="Google" id="ProtNLM"/>
    </source>
</evidence>
<gene>
    <name evidence="2" type="ORF">SAMN04489737_1222</name>
</gene>
<feature type="transmembrane region" description="Helical" evidence="1">
    <location>
        <begin position="192"/>
        <end position="211"/>
    </location>
</feature>
<sequence length="222" mass="24525">MVAISPSSRVFKLGIWLCVISGIMYASFILEAIFGFPLDPRLSYLSEYFALDSPYRLIFATSDLLTATLALAGLICLADFKRSWSRTQTFVATCYSVFAIATFFDVIFPLKCAESLDFCEKTGLTAHLVASSIVSGSLLLIAAIATVLAITKRIAPRYRLVLIAISIIYICLTLLIAVLDFTVVPIGYLQRFQVFFACLILATAGIILRPYEYHRSRVSLSS</sequence>
<protein>
    <recommendedName>
        <fullName evidence="4">DUF998 domain-containing protein</fullName>
    </recommendedName>
</protein>
<keyword evidence="1" id="KW-0812">Transmembrane</keyword>
<dbReference type="STRING" id="131112.SAMN04489737_1222"/>
<accession>A0A1H2LIU6</accession>
<feature type="transmembrane region" description="Helical" evidence="1">
    <location>
        <begin position="128"/>
        <end position="148"/>
    </location>
</feature>
<dbReference type="Proteomes" id="UP000214355">
    <property type="component" value="Chromosome I"/>
</dbReference>
<feature type="transmembrane region" description="Helical" evidence="1">
    <location>
        <begin position="57"/>
        <end position="78"/>
    </location>
</feature>
<dbReference type="OrthoDB" id="4410618at2"/>
<feature type="transmembrane region" description="Helical" evidence="1">
    <location>
        <begin position="90"/>
        <end position="108"/>
    </location>
</feature>
<feature type="transmembrane region" description="Helical" evidence="1">
    <location>
        <begin position="160"/>
        <end position="186"/>
    </location>
</feature>
<dbReference type="InterPro" id="IPR009339">
    <property type="entry name" value="DUF998"/>
</dbReference>
<organism evidence="2 3">
    <name type="scientific">Arcanobacterium phocae</name>
    <dbReference type="NCBI Taxonomy" id="131112"/>
    <lineage>
        <taxon>Bacteria</taxon>
        <taxon>Bacillati</taxon>
        <taxon>Actinomycetota</taxon>
        <taxon>Actinomycetes</taxon>
        <taxon>Actinomycetales</taxon>
        <taxon>Actinomycetaceae</taxon>
        <taxon>Arcanobacterium</taxon>
    </lineage>
</organism>
<name>A0A1H2LIU6_9ACTO</name>
<feature type="transmembrane region" description="Helical" evidence="1">
    <location>
        <begin position="13"/>
        <end position="37"/>
    </location>
</feature>
<evidence type="ECO:0000313" key="3">
    <source>
        <dbReference type="Proteomes" id="UP000214355"/>
    </source>
</evidence>
<keyword evidence="1" id="KW-1133">Transmembrane helix</keyword>
<dbReference type="GeneID" id="65344956"/>
<keyword evidence="3" id="KW-1185">Reference proteome</keyword>
<reference evidence="3" key="1">
    <citation type="submission" date="2016-10" db="EMBL/GenBank/DDBJ databases">
        <authorList>
            <person name="Varghese N."/>
            <person name="Submissions S."/>
        </authorList>
    </citation>
    <scope>NUCLEOTIDE SEQUENCE [LARGE SCALE GENOMIC DNA]</scope>
    <source>
        <strain evidence="3">DSM 10002</strain>
    </source>
</reference>